<reference evidence="1" key="1">
    <citation type="journal article" date="2020" name="Nature">
        <title>Giant virus diversity and host interactions through global metagenomics.</title>
        <authorList>
            <person name="Schulz F."/>
            <person name="Roux S."/>
            <person name="Paez-Espino D."/>
            <person name="Jungbluth S."/>
            <person name="Walsh D.A."/>
            <person name="Denef V.J."/>
            <person name="McMahon K.D."/>
            <person name="Konstantinidis K.T."/>
            <person name="Eloe-Fadrosh E.A."/>
            <person name="Kyrpides N.C."/>
            <person name="Woyke T."/>
        </authorList>
    </citation>
    <scope>NUCLEOTIDE SEQUENCE</scope>
    <source>
        <strain evidence="1">GVMAG-M-3300023179-114</strain>
    </source>
</reference>
<dbReference type="EMBL" id="MN739725">
    <property type="protein sequence ID" value="QHT23108.1"/>
    <property type="molecule type" value="Genomic_DNA"/>
</dbReference>
<accession>A0A6C0E2W3</accession>
<protein>
    <submittedName>
        <fullName evidence="1">Uncharacterized protein</fullName>
    </submittedName>
</protein>
<dbReference type="AlphaFoldDB" id="A0A6C0E2W3"/>
<proteinExistence type="predicted"/>
<sequence length="249" mass="28773">MLHETMEFQIIEENDIRLYKLKSHFEQCTKGYHLINRSPINETVWEEINALILSESGYEVHSKSDGGHVSGMDIHSSFGTISNKSAKYSKTKKGTSFDISSYRLTTVCSDKNCGEPTLFIEEINSRKNFEYYSILVRDECGETKDKETIKYDWLYIPSDCQVLDPSAYTWEPTMGKRGKNKDTQVGWHTNEINGCKMSINFSMSSQLWIHVDLSEELQQFIIASSTVNCNPKCNYIELYKKYNKNKNKS</sequence>
<organism evidence="1">
    <name type="scientific">viral metagenome</name>
    <dbReference type="NCBI Taxonomy" id="1070528"/>
    <lineage>
        <taxon>unclassified sequences</taxon>
        <taxon>metagenomes</taxon>
        <taxon>organismal metagenomes</taxon>
    </lineage>
</organism>
<evidence type="ECO:0000313" key="1">
    <source>
        <dbReference type="EMBL" id="QHT23108.1"/>
    </source>
</evidence>
<name>A0A6C0E2W3_9ZZZZ</name>